<gene>
    <name evidence="1" type="ORF">SAMN04487977_10975</name>
</gene>
<accession>A0A1H9IC86</accession>
<evidence type="ECO:0000313" key="2">
    <source>
        <dbReference type="Proteomes" id="UP000182360"/>
    </source>
</evidence>
<keyword evidence="2" id="KW-1185">Reference proteome</keyword>
<name>A0A1H9IC86_9SPIR</name>
<dbReference type="EMBL" id="FOFU01000009">
    <property type="protein sequence ID" value="SEQ72341.1"/>
    <property type="molecule type" value="Genomic_DNA"/>
</dbReference>
<dbReference type="Proteomes" id="UP000182360">
    <property type="component" value="Unassembled WGS sequence"/>
</dbReference>
<dbReference type="AlphaFoldDB" id="A0A1H9IC86"/>
<proteinExistence type="predicted"/>
<protein>
    <submittedName>
        <fullName evidence="1">Uncharacterized protein</fullName>
    </submittedName>
</protein>
<evidence type="ECO:0000313" key="1">
    <source>
        <dbReference type="EMBL" id="SEQ72341.1"/>
    </source>
</evidence>
<dbReference type="RefSeq" id="WP_074644853.1">
    <property type="nucleotide sequence ID" value="NZ_FOFU01000009.1"/>
</dbReference>
<organism evidence="1 2">
    <name type="scientific">Treponema bryantii</name>
    <dbReference type="NCBI Taxonomy" id="163"/>
    <lineage>
        <taxon>Bacteria</taxon>
        <taxon>Pseudomonadati</taxon>
        <taxon>Spirochaetota</taxon>
        <taxon>Spirochaetia</taxon>
        <taxon>Spirochaetales</taxon>
        <taxon>Treponemataceae</taxon>
        <taxon>Treponema</taxon>
    </lineage>
</organism>
<sequence length="72" mass="8236">MKKRSLELLCQKDVCKIWREGAELRVKMTLCVAAARAAGNIVTLPHTTSSALLRVFDMQIRDREPMFTIIFL</sequence>
<reference evidence="1 2" key="1">
    <citation type="submission" date="2016-10" db="EMBL/GenBank/DDBJ databases">
        <authorList>
            <person name="de Groot N.N."/>
        </authorList>
    </citation>
    <scope>NUCLEOTIDE SEQUENCE [LARGE SCALE GENOMIC DNA]</scope>
    <source>
        <strain evidence="1 2">B25</strain>
    </source>
</reference>